<proteinExistence type="predicted"/>
<dbReference type="KEGG" id="ago:AGOS_AFR484C"/>
<dbReference type="InterPro" id="IPR019350">
    <property type="entry name" value="RNA_pol_I-sp_TIF_RRN6-like"/>
</dbReference>
<evidence type="ECO:0000259" key="2">
    <source>
        <dbReference type="Pfam" id="PF10214"/>
    </source>
</evidence>
<dbReference type="AlphaFoldDB" id="Q752T9"/>
<dbReference type="GO" id="GO:0006361">
    <property type="term" value="P:transcription initiation at RNA polymerase I promoter"/>
    <property type="evidence" value="ECO:0007669"/>
    <property type="project" value="InterPro"/>
</dbReference>
<feature type="region of interest" description="Disordered" evidence="1">
    <location>
        <begin position="814"/>
        <end position="874"/>
    </location>
</feature>
<dbReference type="GeneID" id="4622310"/>
<dbReference type="HOGENOM" id="CLU_014997_0_0_1"/>
<dbReference type="InterPro" id="IPR016531">
    <property type="entry name" value="Rrn6"/>
</dbReference>
<name>Q752T9_EREGS</name>
<dbReference type="PANTHER" id="PTHR28221:SF2">
    <property type="entry name" value="RNA POLYMERASE I-SPECIFIC TRANSCRIPTION INITIATION FACTOR RRN6"/>
    <property type="match status" value="1"/>
</dbReference>
<feature type="compositionally biased region" description="Basic residues" evidence="1">
    <location>
        <begin position="862"/>
        <end position="874"/>
    </location>
</feature>
<accession>Q752T9</accession>
<dbReference type="InterPro" id="IPR048535">
    <property type="entry name" value="RRN6_beta-prop"/>
</dbReference>
<dbReference type="Pfam" id="PF10214">
    <property type="entry name" value="Rrn6_beta-prop"/>
    <property type="match status" value="1"/>
</dbReference>
<evidence type="ECO:0000313" key="4">
    <source>
        <dbReference type="EMBL" id="AAS53855.2"/>
    </source>
</evidence>
<gene>
    <name evidence="4" type="ORF">AGOS_AFR484C</name>
</gene>
<dbReference type="InParanoid" id="Q752T9"/>
<feature type="compositionally biased region" description="Polar residues" evidence="1">
    <location>
        <begin position="825"/>
        <end position="840"/>
    </location>
</feature>
<evidence type="ECO:0000313" key="5">
    <source>
        <dbReference type="Proteomes" id="UP000000591"/>
    </source>
</evidence>
<feature type="domain" description="RRN6 helical bundle" evidence="3">
    <location>
        <begin position="619"/>
        <end position="741"/>
    </location>
</feature>
<feature type="compositionally biased region" description="Low complexity" evidence="1">
    <location>
        <begin position="849"/>
        <end position="861"/>
    </location>
</feature>
<dbReference type="GO" id="GO:0001163">
    <property type="term" value="F:RNA polymerase I transcription regulatory region sequence-specific DNA binding"/>
    <property type="evidence" value="ECO:0000318"/>
    <property type="project" value="GO_Central"/>
</dbReference>
<organism evidence="4 5">
    <name type="scientific">Eremothecium gossypii (strain ATCC 10895 / CBS 109.51 / FGSC 9923 / NRRL Y-1056)</name>
    <name type="common">Yeast</name>
    <name type="synonym">Ashbya gossypii</name>
    <dbReference type="NCBI Taxonomy" id="284811"/>
    <lineage>
        <taxon>Eukaryota</taxon>
        <taxon>Fungi</taxon>
        <taxon>Dikarya</taxon>
        <taxon>Ascomycota</taxon>
        <taxon>Saccharomycotina</taxon>
        <taxon>Saccharomycetes</taxon>
        <taxon>Saccharomycetales</taxon>
        <taxon>Saccharomycetaceae</taxon>
        <taxon>Eremothecium</taxon>
    </lineage>
</organism>
<evidence type="ECO:0000256" key="1">
    <source>
        <dbReference type="SAM" id="MobiDB-lite"/>
    </source>
</evidence>
<sequence>MSNDECLLPRREDIGIQLGIGISAPSLYLSADSRTAKEHKTQWIEAYTGPQDSSSRRLDIINSTGRLLADSQGPISGRNVDTEDFLSDDEFPEDVPDIAEIADERSLLLSNAFNSASSWKDIFPVLPTPFSLFAKAGAPSASMFKAHADAPITNKAFVPKVLLSSLQNTSFPATVGADEECTSTAGAVPKISDFGFKVVDPTRLQLCTAGRIQTTSDLRQEREGRGILAFVSGETNSTLNLSLLIEPEDSQSNDACMQAKSYEIHNNVNKLDLLSPIKNIKIPRLSTTLNRDSNAIGIITETALVIVTILAIDAPKGAIKTQQLEPLDFTQLEQFPVVDVAFNPWNLDQFAVIDTKGNWCVGDVARSKKKSRRLRLLRKFSGTIFDPEEYSNWNMIEWSHIHTRLLVMNRSTFMEIDFVDGWQQEIVQAKTWSNLRDFKRLSDESSVLLTCKEIIFLDHKQQGTKRALSWKHNWDSKDSSLKLAIHISGSHMKQYLHAFLFSTMTPAVLMVSFFRSDTTFQVSSNPRLLVFPINTPGITDITFPFVDDTELDDSTRVQFPIVVRASKGARIWSYQLADTEYPSSQSGSQNVEDSMNTSFSAHTDVTVAGDQADISRFVRLMHASIPQRSSDHDIPDEYNKFQEYGYKLSELMNKRIENWTSEVEPSMKQEGRLSQLTSGPGNLGNIEEFSSLLRQFIQYYQEHGITFNGFEMLSRLLIHERSESIDLFFNKLLQCWEPVSEAAFALTMDIVTQVALQVLAFRSANKIEEFEKHTYESLPENSKHILDLWDCEDPSSFESQNSTATPKTNLASIQSSMPFNLPPSIRQSQNPPALQSSLPETTAPAFSLSSQPPQSQSTQRQSGKRKKRRIGGFG</sequence>
<dbReference type="GO" id="GO:0070860">
    <property type="term" value="C:RNA polymerase I core factor complex"/>
    <property type="evidence" value="ECO:0000318"/>
    <property type="project" value="GO_Central"/>
</dbReference>
<keyword evidence="5" id="KW-1185">Reference proteome</keyword>
<dbReference type="InterPro" id="IPR048537">
    <property type="entry name" value="RRN6_HB"/>
</dbReference>
<dbReference type="GO" id="GO:0001179">
    <property type="term" value="F:RNA polymerase I general transcription initiation factor binding"/>
    <property type="evidence" value="ECO:0000318"/>
    <property type="project" value="GO_Central"/>
</dbReference>
<protein>
    <submittedName>
        <fullName evidence="4">AFR484Cp</fullName>
    </submittedName>
</protein>
<dbReference type="Proteomes" id="UP000000591">
    <property type="component" value="Chromosome VI"/>
</dbReference>
<evidence type="ECO:0000259" key="3">
    <source>
        <dbReference type="Pfam" id="PF20640"/>
    </source>
</evidence>
<dbReference type="STRING" id="284811.Q752T9"/>
<dbReference type="PANTHER" id="PTHR28221">
    <property type="entry name" value="RNA POLYMERASE I-SPECIFIC TRANSCRIPTION INITIATION FACTOR RRN6"/>
    <property type="match status" value="1"/>
</dbReference>
<dbReference type="OrthoDB" id="4090074at2759"/>
<reference evidence="4 5" key="1">
    <citation type="journal article" date="2004" name="Science">
        <title>The Ashbya gossypii genome as a tool for mapping the ancient Saccharomyces cerevisiae genome.</title>
        <authorList>
            <person name="Dietrich F.S."/>
            <person name="Voegeli S."/>
            <person name="Brachat S."/>
            <person name="Lerch A."/>
            <person name="Gates K."/>
            <person name="Steiner S."/>
            <person name="Mohr C."/>
            <person name="Pohlmann R."/>
            <person name="Luedi P."/>
            <person name="Choi S."/>
            <person name="Wing R.A."/>
            <person name="Flavier A."/>
            <person name="Gaffney T.D."/>
            <person name="Philippsen P."/>
        </authorList>
    </citation>
    <scope>NUCLEOTIDE SEQUENCE [LARGE SCALE GENOMIC DNA]</scope>
    <source>
        <strain evidence="5">ATCC 10895 / CBS 109.51 / FGSC 9923 / NRRL Y-1056</strain>
    </source>
</reference>
<dbReference type="OMA" id="PAFTLMQ"/>
<dbReference type="GO" id="GO:0042790">
    <property type="term" value="P:nucleolar large rRNA transcription by RNA polymerase I"/>
    <property type="evidence" value="ECO:0000318"/>
    <property type="project" value="GO_Central"/>
</dbReference>
<dbReference type="Pfam" id="PF20640">
    <property type="entry name" value="Rrn6_HB"/>
    <property type="match status" value="1"/>
</dbReference>
<dbReference type="RefSeq" id="NP_986031.2">
    <property type="nucleotide sequence ID" value="NM_212167.2"/>
</dbReference>
<dbReference type="FunCoup" id="Q752T9">
    <property type="interactions" value="24"/>
</dbReference>
<dbReference type="eggNOG" id="ENOG502QRAW">
    <property type="taxonomic scope" value="Eukaryota"/>
</dbReference>
<feature type="domain" description="RRN6 beta-propeller" evidence="2">
    <location>
        <begin position="200"/>
        <end position="529"/>
    </location>
</feature>
<dbReference type="EMBL" id="AE016819">
    <property type="protein sequence ID" value="AAS53855.2"/>
    <property type="molecule type" value="Genomic_DNA"/>
</dbReference>
<dbReference type="PIRSF" id="PIRSF007939">
    <property type="entry name" value="RNA_pol_I_RRN6"/>
    <property type="match status" value="1"/>
</dbReference>
<reference evidence="5" key="2">
    <citation type="journal article" date="2013" name="G3 (Bethesda)">
        <title>Genomes of Ashbya fungi isolated from insects reveal four mating-type loci, numerous translocations, lack of transposons, and distinct gene duplications.</title>
        <authorList>
            <person name="Dietrich F.S."/>
            <person name="Voegeli S."/>
            <person name="Kuo S."/>
            <person name="Philippsen P."/>
        </authorList>
    </citation>
    <scope>GENOME REANNOTATION</scope>
    <source>
        <strain evidence="5">ATCC 10895 / CBS 109.51 / FGSC 9923 / NRRL Y-1056</strain>
    </source>
</reference>